<feature type="domain" description="ATPase AAA-type core" evidence="2">
    <location>
        <begin position="25"/>
        <end position="387"/>
    </location>
</feature>
<accession>A0A1N6FYJ9</accession>
<dbReference type="EMBL" id="FSRO01000001">
    <property type="protein sequence ID" value="SIO00282.1"/>
    <property type="molecule type" value="Genomic_DNA"/>
</dbReference>
<evidence type="ECO:0000259" key="1">
    <source>
        <dbReference type="Pfam" id="PF12476"/>
    </source>
</evidence>
<dbReference type="InterPro" id="IPR003959">
    <property type="entry name" value="ATPase_AAA_core"/>
</dbReference>
<organism evidence="3 4">
    <name type="scientific">Nitrosomonas cryotolerans ATCC 49181</name>
    <dbReference type="NCBI Taxonomy" id="1131553"/>
    <lineage>
        <taxon>Bacteria</taxon>
        <taxon>Pseudomonadati</taxon>
        <taxon>Pseudomonadota</taxon>
        <taxon>Betaproteobacteria</taxon>
        <taxon>Nitrosomonadales</taxon>
        <taxon>Nitrosomonadaceae</taxon>
        <taxon>Nitrosomonas</taxon>
    </lineage>
</organism>
<dbReference type="InterPro" id="IPR014592">
    <property type="entry name" value="P-loop_UCP034888"/>
</dbReference>
<protein>
    <recommendedName>
        <fullName evidence="5">DUF3696 domain-containing protein</fullName>
    </recommendedName>
</protein>
<dbReference type="PANTHER" id="PTHR43581:SF2">
    <property type="entry name" value="EXCINUCLEASE ATPASE SUBUNIT"/>
    <property type="match status" value="1"/>
</dbReference>
<dbReference type="InterPro" id="IPR051396">
    <property type="entry name" value="Bact_Antivir_Def_Nuclease"/>
</dbReference>
<reference evidence="3 4" key="1">
    <citation type="submission" date="2016-12" db="EMBL/GenBank/DDBJ databases">
        <authorList>
            <person name="Song W.-J."/>
            <person name="Kurnit D.M."/>
        </authorList>
    </citation>
    <scope>NUCLEOTIDE SEQUENCE [LARGE SCALE GENOMIC DNA]</scope>
    <source>
        <strain evidence="3 4">ATCC 49181</strain>
    </source>
</reference>
<dbReference type="PIRSF" id="PIRSF034888">
    <property type="entry name" value="P-loop_UCP034888"/>
    <property type="match status" value="1"/>
</dbReference>
<keyword evidence="4" id="KW-1185">Reference proteome</keyword>
<dbReference type="PANTHER" id="PTHR43581">
    <property type="entry name" value="ATP/GTP PHOSPHATASE"/>
    <property type="match status" value="1"/>
</dbReference>
<dbReference type="eggNOG" id="COG4938">
    <property type="taxonomic scope" value="Bacteria"/>
</dbReference>
<dbReference type="Pfam" id="PF13304">
    <property type="entry name" value="AAA_21"/>
    <property type="match status" value="1"/>
</dbReference>
<name>A0A1N6FYJ9_9PROT</name>
<dbReference type="SUPFAM" id="SSF52540">
    <property type="entry name" value="P-loop containing nucleoside triphosphate hydrolases"/>
    <property type="match status" value="1"/>
</dbReference>
<evidence type="ECO:0000313" key="4">
    <source>
        <dbReference type="Proteomes" id="UP000185062"/>
    </source>
</evidence>
<sequence>MIKQLRIQNFKGWKDTGTIRMAPISLIFGANSSGKSSIGQFLMMLKQTAESQDRKAIFYPGGKNSAVQLGSYREMIYQRNLDNEIAFEYEWETFQRLKFRDTVSQTNFTADSISFNAKVKGDKISDALKIEELRYHLREGEESILTIGMSPSAKKAGQYEVNSQQYSLIRNPGRVWYPSPPVRFYGFPDEVVNYYKNSEFVQDLNLAQEKLFKSICYLGPLRIKAERLYTWGGITPESVGYSGELTIAALLASKNRKISLGPNKTAKPFEQIIAASLKYMGLIDNFRVKKIAENRQEYEVIVQTKGSKNGVDLPDVGFGISQVMPVLVQCFYAPSDSIIIMEQPEIHLHPSAQSALADVMIDVINSKENGADRNIQLIIETHSEHFLRRLQRRIAEDAIPKEKVSAYFANIARTSATLEPLQIDMLGNIQNWPENFFGDEMGDILEQAKAAMKKRMQKRTEKSESSE</sequence>
<evidence type="ECO:0000259" key="2">
    <source>
        <dbReference type="Pfam" id="PF13304"/>
    </source>
</evidence>
<dbReference type="Proteomes" id="UP000185062">
    <property type="component" value="Unassembled WGS sequence"/>
</dbReference>
<proteinExistence type="predicted"/>
<evidence type="ECO:0008006" key="5">
    <source>
        <dbReference type="Google" id="ProtNLM"/>
    </source>
</evidence>
<dbReference type="AlphaFoldDB" id="A0A1N6FYJ9"/>
<dbReference type="Pfam" id="PF12476">
    <property type="entry name" value="DUF3696"/>
    <property type="match status" value="1"/>
</dbReference>
<dbReference type="InterPro" id="IPR022532">
    <property type="entry name" value="DUF3696"/>
</dbReference>
<dbReference type="GO" id="GO:0005524">
    <property type="term" value="F:ATP binding"/>
    <property type="evidence" value="ECO:0007669"/>
    <property type="project" value="InterPro"/>
</dbReference>
<dbReference type="InterPro" id="IPR027417">
    <property type="entry name" value="P-loop_NTPase"/>
</dbReference>
<evidence type="ECO:0000313" key="3">
    <source>
        <dbReference type="EMBL" id="SIO00282.1"/>
    </source>
</evidence>
<dbReference type="Gene3D" id="3.40.50.300">
    <property type="entry name" value="P-loop containing nucleotide triphosphate hydrolases"/>
    <property type="match status" value="1"/>
</dbReference>
<dbReference type="GO" id="GO:0016887">
    <property type="term" value="F:ATP hydrolysis activity"/>
    <property type="evidence" value="ECO:0007669"/>
    <property type="project" value="InterPro"/>
</dbReference>
<gene>
    <name evidence="3" type="ORF">SAMN02743940_0463</name>
</gene>
<dbReference type="STRING" id="44575.SAMN05216419_10713"/>
<feature type="domain" description="DUF3696" evidence="1">
    <location>
        <begin position="399"/>
        <end position="447"/>
    </location>
</feature>
<dbReference type="eggNOG" id="COG4637">
    <property type="taxonomic scope" value="Bacteria"/>
</dbReference>